<evidence type="ECO:0000256" key="2">
    <source>
        <dbReference type="ARBA" id="ARBA00024438"/>
    </source>
</evidence>
<name>A0A369B4V5_9FIRM</name>
<evidence type="ECO:0000256" key="4">
    <source>
        <dbReference type="SAM" id="MobiDB-lite"/>
    </source>
</evidence>
<feature type="domain" description="Putative zinc-finger" evidence="6">
    <location>
        <begin position="19"/>
        <end position="53"/>
    </location>
</feature>
<evidence type="ECO:0000259" key="6">
    <source>
        <dbReference type="Pfam" id="PF13490"/>
    </source>
</evidence>
<feature type="coiled-coil region" evidence="3">
    <location>
        <begin position="348"/>
        <end position="375"/>
    </location>
</feature>
<evidence type="ECO:0000313" key="8">
    <source>
        <dbReference type="Proteomes" id="UP000253034"/>
    </source>
</evidence>
<reference evidence="7 8" key="1">
    <citation type="submission" date="2018-07" db="EMBL/GenBank/DDBJ databases">
        <title>Genomic Encyclopedia of Type Strains, Phase IV (KMG-IV): sequencing the most valuable type-strain genomes for metagenomic binning, comparative biology and taxonomic classification.</title>
        <authorList>
            <person name="Goeker M."/>
        </authorList>
    </citation>
    <scope>NUCLEOTIDE SEQUENCE [LARGE SCALE GENOMIC DNA]</scope>
    <source>
        <strain evidence="7 8">DSM 27016</strain>
    </source>
</reference>
<keyword evidence="5" id="KW-1133">Transmembrane helix</keyword>
<feature type="compositionally biased region" description="Basic and acidic residues" evidence="4">
    <location>
        <begin position="212"/>
        <end position="250"/>
    </location>
</feature>
<sequence length="432" mass="47104">MRSTSNNVLQKGGMDVDKCNAVRDMIVPYIENELDQDLRNQVEEHIEQCELCRTELYDIKQVMELCAGMPQEELPEDFHSQLHEKLVGISAGQNASASLKKSRLAFINSRYLKICSSIAAALILAVLLRGLFPYTKTHDQSEPLNMRQFSSSGSVGSEADLENDAGMAMLPDSSLYGAENGEIIISEKQEKESGSGDTGSYKQDKPVQAPAKKKENQSSIDKHTPKSTVEHEKTQRSLKEDRGAGQEDKKEACLQGVDLILKVDDPESGREEARTYIADFGGKLTEAEASGEQDMSGFAEPAEAGGPAEVIGSGKLAFEMPKVQYSGFIEKLGNAFGQDSLVVGESKSVDVKDRLDSLQDQLSGLNEKKASAHEEMVPEEAVKTEEEIGYVQWELDNLKHSLENISVVLSVEKKGAAGDASGDKEIQAPDSP</sequence>
<gene>
    <name evidence="7" type="ORF">DFR58_11016</name>
</gene>
<evidence type="ECO:0000256" key="1">
    <source>
        <dbReference type="ARBA" id="ARBA00024353"/>
    </source>
</evidence>
<dbReference type="AlphaFoldDB" id="A0A369B4V5"/>
<dbReference type="InterPro" id="IPR027383">
    <property type="entry name" value="Znf_put"/>
</dbReference>
<evidence type="ECO:0000313" key="7">
    <source>
        <dbReference type="EMBL" id="RCX16523.1"/>
    </source>
</evidence>
<feature type="region of interest" description="Disordered" evidence="4">
    <location>
        <begin position="187"/>
        <end position="250"/>
    </location>
</feature>
<protein>
    <recommendedName>
        <fullName evidence="2">Anti-sigma-W factor RsiW</fullName>
    </recommendedName>
</protein>
<proteinExistence type="inferred from homology"/>
<keyword evidence="3" id="KW-0175">Coiled coil</keyword>
<dbReference type="InterPro" id="IPR041916">
    <property type="entry name" value="Anti_sigma_zinc_sf"/>
</dbReference>
<dbReference type="Gene3D" id="1.10.10.1320">
    <property type="entry name" value="Anti-sigma factor, zinc-finger domain"/>
    <property type="match status" value="1"/>
</dbReference>
<dbReference type="RefSeq" id="WP_114297689.1">
    <property type="nucleotide sequence ID" value="NZ_QPJT01000010.1"/>
</dbReference>
<keyword evidence="5" id="KW-0472">Membrane</keyword>
<evidence type="ECO:0000256" key="3">
    <source>
        <dbReference type="SAM" id="Coils"/>
    </source>
</evidence>
<comment type="similarity">
    <text evidence="1">Belongs to the zinc-associated anti-sigma factor (ZAS) superfamily. Anti-sigma-W factor family.</text>
</comment>
<keyword evidence="5" id="KW-0812">Transmembrane</keyword>
<dbReference type="OrthoDB" id="9808253at2"/>
<dbReference type="Pfam" id="PF13490">
    <property type="entry name" value="zf-HC2"/>
    <property type="match status" value="1"/>
</dbReference>
<accession>A0A369B4V5</accession>
<comment type="caution">
    <text evidence="7">The sequence shown here is derived from an EMBL/GenBank/DDBJ whole genome shotgun (WGS) entry which is preliminary data.</text>
</comment>
<organism evidence="7 8">
    <name type="scientific">Anaerobacterium chartisolvens</name>
    <dbReference type="NCBI Taxonomy" id="1297424"/>
    <lineage>
        <taxon>Bacteria</taxon>
        <taxon>Bacillati</taxon>
        <taxon>Bacillota</taxon>
        <taxon>Clostridia</taxon>
        <taxon>Eubacteriales</taxon>
        <taxon>Oscillospiraceae</taxon>
        <taxon>Anaerobacterium</taxon>
    </lineage>
</organism>
<keyword evidence="8" id="KW-1185">Reference proteome</keyword>
<dbReference type="EMBL" id="QPJT01000010">
    <property type="protein sequence ID" value="RCX16523.1"/>
    <property type="molecule type" value="Genomic_DNA"/>
</dbReference>
<feature type="transmembrane region" description="Helical" evidence="5">
    <location>
        <begin position="111"/>
        <end position="132"/>
    </location>
</feature>
<evidence type="ECO:0000256" key="5">
    <source>
        <dbReference type="SAM" id="Phobius"/>
    </source>
</evidence>
<dbReference type="Proteomes" id="UP000253034">
    <property type="component" value="Unassembled WGS sequence"/>
</dbReference>